<feature type="region of interest" description="Disordered" evidence="15">
    <location>
        <begin position="806"/>
        <end position="852"/>
    </location>
</feature>
<keyword evidence="12" id="KW-0472">Membrane</keyword>
<keyword evidence="5" id="KW-0812">Transmembrane</keyword>
<evidence type="ECO:0000256" key="14">
    <source>
        <dbReference type="ARBA" id="ARBA00026104"/>
    </source>
</evidence>
<dbReference type="Gene3D" id="3.40.50.1820">
    <property type="entry name" value="alpha/beta hydrolase"/>
    <property type="match status" value="1"/>
</dbReference>
<protein>
    <recommendedName>
        <fullName evidence="14">sn-1-specific diacylglycerol lipase</fullName>
        <ecNumber evidence="14">3.1.1.116</ecNumber>
    </recommendedName>
</protein>
<evidence type="ECO:0000256" key="9">
    <source>
        <dbReference type="ARBA" id="ARBA00022963"/>
    </source>
</evidence>
<keyword evidence="3" id="KW-1003">Cell membrane</keyword>
<keyword evidence="8" id="KW-0106">Calcium</keyword>
<dbReference type="PANTHER" id="PTHR45792">
    <property type="entry name" value="DIACYLGLYCEROL LIPASE HOMOLOG-RELATED"/>
    <property type="match status" value="1"/>
</dbReference>
<dbReference type="InterPro" id="IPR052214">
    <property type="entry name" value="DAG_Lipase-Related"/>
</dbReference>
<organism evidence="17 18">
    <name type="scientific">Catenaria anguillulae PL171</name>
    <dbReference type="NCBI Taxonomy" id="765915"/>
    <lineage>
        <taxon>Eukaryota</taxon>
        <taxon>Fungi</taxon>
        <taxon>Fungi incertae sedis</taxon>
        <taxon>Blastocladiomycota</taxon>
        <taxon>Blastocladiomycetes</taxon>
        <taxon>Blastocladiales</taxon>
        <taxon>Catenariaceae</taxon>
        <taxon>Catenaria</taxon>
    </lineage>
</organism>
<evidence type="ECO:0000256" key="13">
    <source>
        <dbReference type="ARBA" id="ARBA00024531"/>
    </source>
</evidence>
<dbReference type="EMBL" id="MCFL01000026">
    <property type="protein sequence ID" value="ORZ34776.1"/>
    <property type="molecule type" value="Genomic_DNA"/>
</dbReference>
<dbReference type="Pfam" id="PF01764">
    <property type="entry name" value="Lipase_3"/>
    <property type="match status" value="1"/>
</dbReference>
<feature type="compositionally biased region" description="Low complexity" evidence="15">
    <location>
        <begin position="816"/>
        <end position="830"/>
    </location>
</feature>
<evidence type="ECO:0000256" key="5">
    <source>
        <dbReference type="ARBA" id="ARBA00022692"/>
    </source>
</evidence>
<keyword evidence="18" id="KW-1185">Reference proteome</keyword>
<keyword evidence="7" id="KW-0378">Hydrolase</keyword>
<dbReference type="InterPro" id="IPR029058">
    <property type="entry name" value="AB_hydrolase_fold"/>
</dbReference>
<feature type="domain" description="Fungal lipase-type" evidence="16">
    <location>
        <begin position="522"/>
        <end position="654"/>
    </location>
</feature>
<dbReference type="SUPFAM" id="SSF53474">
    <property type="entry name" value="alpha/beta-Hydrolases"/>
    <property type="match status" value="1"/>
</dbReference>
<evidence type="ECO:0000256" key="6">
    <source>
        <dbReference type="ARBA" id="ARBA00022723"/>
    </source>
</evidence>
<evidence type="ECO:0000256" key="1">
    <source>
        <dbReference type="ARBA" id="ARBA00001913"/>
    </source>
</evidence>
<keyword evidence="6" id="KW-0479">Metal-binding</keyword>
<dbReference type="GO" id="GO:0005886">
    <property type="term" value="C:plasma membrane"/>
    <property type="evidence" value="ECO:0007669"/>
    <property type="project" value="UniProtKB-SubCell"/>
</dbReference>
<evidence type="ECO:0000313" key="18">
    <source>
        <dbReference type="Proteomes" id="UP000193411"/>
    </source>
</evidence>
<feature type="region of interest" description="Disordered" evidence="15">
    <location>
        <begin position="899"/>
        <end position="943"/>
    </location>
</feature>
<feature type="compositionally biased region" description="Low complexity" evidence="15">
    <location>
        <begin position="275"/>
        <end position="318"/>
    </location>
</feature>
<dbReference type="AlphaFoldDB" id="A0A1Y2HJM3"/>
<feature type="region of interest" description="Disordered" evidence="15">
    <location>
        <begin position="258"/>
        <end position="318"/>
    </location>
</feature>
<dbReference type="PANTHER" id="PTHR45792:SF8">
    <property type="entry name" value="DIACYLGLYCEROL LIPASE-ALPHA"/>
    <property type="match status" value="1"/>
</dbReference>
<gene>
    <name evidence="17" type="ORF">BCR44DRAFT_1144032</name>
</gene>
<keyword evidence="10" id="KW-1133">Transmembrane helix</keyword>
<dbReference type="GO" id="GO:0016042">
    <property type="term" value="P:lipid catabolic process"/>
    <property type="evidence" value="ECO:0007669"/>
    <property type="project" value="UniProtKB-KW"/>
</dbReference>
<dbReference type="GO" id="GO:0046872">
    <property type="term" value="F:metal ion binding"/>
    <property type="evidence" value="ECO:0007669"/>
    <property type="project" value="UniProtKB-KW"/>
</dbReference>
<evidence type="ECO:0000256" key="4">
    <source>
        <dbReference type="ARBA" id="ARBA00022553"/>
    </source>
</evidence>
<comment type="catalytic activity">
    <reaction evidence="13">
        <text>a 1,2-diacyl-sn-glycerol + H2O = a 2-acylglycerol + a fatty acid + H(+)</text>
        <dbReference type="Rhea" id="RHEA:33275"/>
        <dbReference type="ChEBI" id="CHEBI:15377"/>
        <dbReference type="ChEBI" id="CHEBI:15378"/>
        <dbReference type="ChEBI" id="CHEBI:17389"/>
        <dbReference type="ChEBI" id="CHEBI:17815"/>
        <dbReference type="ChEBI" id="CHEBI:28868"/>
        <dbReference type="EC" id="3.1.1.116"/>
    </reaction>
    <physiologicalReaction direction="left-to-right" evidence="13">
        <dbReference type="Rhea" id="RHEA:33276"/>
    </physiologicalReaction>
</comment>
<dbReference type="GO" id="GO:0016298">
    <property type="term" value="F:lipase activity"/>
    <property type="evidence" value="ECO:0007669"/>
    <property type="project" value="TreeGrafter"/>
</dbReference>
<comment type="caution">
    <text evidence="17">The sequence shown here is derived from an EMBL/GenBank/DDBJ whole genome shotgun (WGS) entry which is preliminary data.</text>
</comment>
<comment type="subcellular location">
    <subcellularLocation>
        <location evidence="2">Cell membrane</location>
        <topology evidence="2">Multi-pass membrane protein</topology>
    </subcellularLocation>
</comment>
<evidence type="ECO:0000256" key="10">
    <source>
        <dbReference type="ARBA" id="ARBA00022989"/>
    </source>
</evidence>
<dbReference type="OrthoDB" id="438440at2759"/>
<evidence type="ECO:0000256" key="3">
    <source>
        <dbReference type="ARBA" id="ARBA00022475"/>
    </source>
</evidence>
<feature type="region of interest" description="Disordered" evidence="15">
    <location>
        <begin position="963"/>
        <end position="988"/>
    </location>
</feature>
<accession>A0A1Y2HJM3</accession>
<feature type="compositionally biased region" description="Polar residues" evidence="15">
    <location>
        <begin position="770"/>
        <end position="779"/>
    </location>
</feature>
<feature type="region of interest" description="Disordered" evidence="15">
    <location>
        <begin position="767"/>
        <end position="787"/>
    </location>
</feature>
<evidence type="ECO:0000256" key="2">
    <source>
        <dbReference type="ARBA" id="ARBA00004651"/>
    </source>
</evidence>
<feature type="compositionally biased region" description="Polar residues" evidence="15">
    <location>
        <begin position="922"/>
        <end position="943"/>
    </location>
</feature>
<dbReference type="InterPro" id="IPR002921">
    <property type="entry name" value="Fungal_lipase-type"/>
</dbReference>
<proteinExistence type="predicted"/>
<evidence type="ECO:0000259" key="16">
    <source>
        <dbReference type="Pfam" id="PF01764"/>
    </source>
</evidence>
<dbReference type="EC" id="3.1.1.116" evidence="14"/>
<sequence length="1049" mass="111177">MISQCKRNVLDTRTLRIGIRISGTCLTLMKNGTYSRIHSSPPAFALKPTMDQRTPASTDVNPTQTTQQLIPTLPVFPFAAVSSEPTSIGIPSLLSPENAPPPGTLRVEIVSLKLDKAKVKCTSPLVRVAIGDQQHSTLVRDEPDHIEPPSQSDSNAPRLATWTWGDRFSLRLDYHTQLFSSLQVDVLNAHIFVPDSLVARAELRVSTLCTPATQPTSLSASIDADLNSNPTLKYTSSPTALPTAPTWRPFTLNLYDPHNAPSRRPHLHRPPPPASAALAAANHATPTRSAADAMDKAAASAAASSPDTTSSPSTSVGTSPVLKAAPLTATPPASFSEPTPVGTISIRILYVPLQLEDQGHDDTVCRLLNPTELSGVPAAVLETVLRALSLSKPTRQTLKQISKGLAVFKQGVEGVSPTEWACGVLLVMKYYESIEVPRTGKTVVNRNLFTKVLYFKQYAIAAYGWMGLVFFGKSTTIGDKRSMAAALPHISADDWLINEVDTNDVFQPSHFVVHDRREKALVICVRGTMSSVDAVTDLLCQYARLNDGMVHRGMKVAADWLAATLIPHLPGWVADREIDNIVIVGHSLGGGTSTLLTMLLHDHVLNGLRSIRPGLSMHCYAFAPPPVCSRNLALRYKDVITTIVNEHDVVCRLSYGSAIDLRTTVLAVIGKVDGHAAELMKLLSKNASAKDPTLADKFEVIRHTREHLKVTDENPKLYLAGTIYHIHYEHPDPATEPGSPISASVPGSRRASVVNSPVAAAPIDLDGAASEQTSKQSQAAHGHSRRPSATAWFKAVLFGTSTAAKAKELPSELPRSSSAPPGSSAEASPSCQPVSHPHAANGPDPPSAAHSTVSIPSILSTTDSLPPSGASKLSNSVSATSALSASSTTVSLDLSDEIDDSTDLAPTATNPAPPATTATPIRQPSPTRIFAPSSTRPTPGSGLGLSTTASPHLGLLATPLATVAPPTPTMSPSPPASSESIHATAKATAISPSTGKNVPVVVIIEESDCDTLAELVVRKNMFVQHMPDAYEKALGLWLAGDADELGVDG</sequence>
<evidence type="ECO:0000256" key="8">
    <source>
        <dbReference type="ARBA" id="ARBA00022837"/>
    </source>
</evidence>
<evidence type="ECO:0000256" key="7">
    <source>
        <dbReference type="ARBA" id="ARBA00022801"/>
    </source>
</evidence>
<dbReference type="Proteomes" id="UP000193411">
    <property type="component" value="Unassembled WGS sequence"/>
</dbReference>
<keyword evidence="11" id="KW-0443">Lipid metabolism</keyword>
<dbReference type="CDD" id="cd00519">
    <property type="entry name" value="Lipase_3"/>
    <property type="match status" value="1"/>
</dbReference>
<keyword evidence="4" id="KW-0597">Phosphoprotein</keyword>
<evidence type="ECO:0000256" key="12">
    <source>
        <dbReference type="ARBA" id="ARBA00023136"/>
    </source>
</evidence>
<feature type="compositionally biased region" description="Low complexity" evidence="15">
    <location>
        <begin position="905"/>
        <end position="920"/>
    </location>
</feature>
<evidence type="ECO:0000256" key="15">
    <source>
        <dbReference type="SAM" id="MobiDB-lite"/>
    </source>
</evidence>
<reference evidence="17 18" key="1">
    <citation type="submission" date="2016-07" db="EMBL/GenBank/DDBJ databases">
        <title>Pervasive Adenine N6-methylation of Active Genes in Fungi.</title>
        <authorList>
            <consortium name="DOE Joint Genome Institute"/>
            <person name="Mondo S.J."/>
            <person name="Dannebaum R.O."/>
            <person name="Kuo R.C."/>
            <person name="Labutti K."/>
            <person name="Haridas S."/>
            <person name="Kuo A."/>
            <person name="Salamov A."/>
            <person name="Ahrendt S.R."/>
            <person name="Lipzen A."/>
            <person name="Sullivan W."/>
            <person name="Andreopoulos W.B."/>
            <person name="Clum A."/>
            <person name="Lindquist E."/>
            <person name="Daum C."/>
            <person name="Ramamoorthy G.K."/>
            <person name="Gryganskyi A."/>
            <person name="Culley D."/>
            <person name="Magnuson J.K."/>
            <person name="James T.Y."/>
            <person name="O'Malley M.A."/>
            <person name="Stajich J.E."/>
            <person name="Spatafora J.W."/>
            <person name="Visel A."/>
            <person name="Grigoriev I.V."/>
        </authorList>
    </citation>
    <scope>NUCLEOTIDE SEQUENCE [LARGE SCALE GENOMIC DNA]</scope>
    <source>
        <strain evidence="17 18">PL171</strain>
    </source>
</reference>
<evidence type="ECO:0000313" key="17">
    <source>
        <dbReference type="EMBL" id="ORZ34776.1"/>
    </source>
</evidence>
<evidence type="ECO:0000256" key="11">
    <source>
        <dbReference type="ARBA" id="ARBA00023098"/>
    </source>
</evidence>
<feature type="compositionally biased region" description="Pro residues" evidence="15">
    <location>
        <begin position="965"/>
        <end position="975"/>
    </location>
</feature>
<name>A0A1Y2HJM3_9FUNG</name>
<keyword evidence="9" id="KW-0442">Lipid degradation</keyword>
<comment type="cofactor">
    <cofactor evidence="1">
        <name>Ca(2+)</name>
        <dbReference type="ChEBI" id="CHEBI:29108"/>
    </cofactor>
</comment>